<dbReference type="Pfam" id="PF08501">
    <property type="entry name" value="Shikimate_dh_N"/>
    <property type="match status" value="1"/>
</dbReference>
<evidence type="ECO:0000256" key="6">
    <source>
        <dbReference type="ARBA" id="ARBA00023141"/>
    </source>
</evidence>
<feature type="binding site" evidence="8">
    <location>
        <position position="107"/>
    </location>
    <ligand>
        <name>shikimate</name>
        <dbReference type="ChEBI" id="CHEBI:36208"/>
    </ligand>
</feature>
<comment type="similarity">
    <text evidence="8">Belongs to the shikimate dehydrogenase family.</text>
</comment>
<dbReference type="InterPro" id="IPR011342">
    <property type="entry name" value="Shikimate_DH"/>
</dbReference>
<evidence type="ECO:0000256" key="4">
    <source>
        <dbReference type="ARBA" id="ARBA00022857"/>
    </source>
</evidence>
<evidence type="ECO:0000256" key="3">
    <source>
        <dbReference type="ARBA" id="ARBA00022605"/>
    </source>
</evidence>
<feature type="domain" description="Quinate/shikimate 5-dehydrogenase/glutamyl-tRNA reductase" evidence="9">
    <location>
        <begin position="121"/>
        <end position="175"/>
    </location>
</feature>
<feature type="active site" description="Proton acceptor" evidence="8">
    <location>
        <position position="69"/>
    </location>
</feature>
<dbReference type="GO" id="GO:0050661">
    <property type="term" value="F:NADP binding"/>
    <property type="evidence" value="ECO:0007669"/>
    <property type="project" value="InterPro"/>
</dbReference>
<feature type="binding site" evidence="8">
    <location>
        <begin position="131"/>
        <end position="135"/>
    </location>
    <ligand>
        <name>NADP(+)</name>
        <dbReference type="ChEBI" id="CHEBI:58349"/>
    </ligand>
</feature>
<dbReference type="GO" id="GO:0004764">
    <property type="term" value="F:shikimate 3-dehydrogenase (NADP+) activity"/>
    <property type="evidence" value="ECO:0007669"/>
    <property type="project" value="UniProtKB-UniRule"/>
</dbReference>
<feature type="domain" description="SDH C-terminal" evidence="11">
    <location>
        <begin position="244"/>
        <end position="274"/>
    </location>
</feature>
<evidence type="ECO:0000256" key="5">
    <source>
        <dbReference type="ARBA" id="ARBA00023002"/>
    </source>
</evidence>
<keyword evidence="4 8" id="KW-0521">NADP</keyword>
<evidence type="ECO:0000313" key="12">
    <source>
        <dbReference type="EMBL" id="VCU69521.1"/>
    </source>
</evidence>
<dbReference type="Proteomes" id="UP000277294">
    <property type="component" value="Unassembled WGS sequence"/>
</dbReference>
<dbReference type="GO" id="GO:0005829">
    <property type="term" value="C:cytosol"/>
    <property type="evidence" value="ECO:0007669"/>
    <property type="project" value="TreeGrafter"/>
</dbReference>
<dbReference type="OrthoDB" id="9776868at2"/>
<dbReference type="SUPFAM" id="SSF53223">
    <property type="entry name" value="Aminoacid dehydrogenase-like, N-terminal domain"/>
    <property type="match status" value="1"/>
</dbReference>
<comment type="pathway">
    <text evidence="1 8">Metabolic intermediate biosynthesis; chorismate biosynthesis; chorismate from D-erythrose 4-phosphate and phosphoenolpyruvate: step 4/7.</text>
</comment>
<dbReference type="HAMAP" id="MF_00222">
    <property type="entry name" value="Shikimate_DH_AroE"/>
    <property type="match status" value="1"/>
</dbReference>
<feature type="binding site" evidence="8">
    <location>
        <position position="221"/>
    </location>
    <ligand>
        <name>NADP(+)</name>
        <dbReference type="ChEBI" id="CHEBI:58349"/>
    </ligand>
</feature>
<dbReference type="NCBIfam" id="TIGR00507">
    <property type="entry name" value="aroE"/>
    <property type="match status" value="1"/>
</dbReference>
<dbReference type="InterPro" id="IPR036291">
    <property type="entry name" value="NAD(P)-bd_dom_sf"/>
</dbReference>
<dbReference type="PANTHER" id="PTHR21089">
    <property type="entry name" value="SHIKIMATE DEHYDROGENASE"/>
    <property type="match status" value="1"/>
</dbReference>
<dbReference type="Pfam" id="PF18317">
    <property type="entry name" value="SDH_C"/>
    <property type="match status" value="1"/>
</dbReference>
<feature type="domain" description="Shikimate dehydrogenase substrate binding N-terminal" evidence="10">
    <location>
        <begin position="10"/>
        <end position="93"/>
    </location>
</feature>
<dbReference type="GO" id="GO:0009423">
    <property type="term" value="P:chorismate biosynthetic process"/>
    <property type="evidence" value="ECO:0007669"/>
    <property type="project" value="UniProtKB-UniRule"/>
</dbReference>
<dbReference type="UniPathway" id="UPA00053">
    <property type="reaction ID" value="UER00087"/>
</dbReference>
<dbReference type="GO" id="GO:0008652">
    <property type="term" value="P:amino acid biosynthetic process"/>
    <property type="evidence" value="ECO:0007669"/>
    <property type="project" value="UniProtKB-KW"/>
</dbReference>
<comment type="function">
    <text evidence="8">Involved in the biosynthesis of the chorismate, which leads to the biosynthesis of aromatic amino acids. Catalyzes the reversible NADPH linked reduction of 3-dehydroshikimate (DHSA) to yield shikimate (SA).</text>
</comment>
<feature type="binding site" evidence="8">
    <location>
        <begin position="155"/>
        <end position="160"/>
    </location>
    <ligand>
        <name>NADP(+)</name>
        <dbReference type="ChEBI" id="CHEBI:58349"/>
    </ligand>
</feature>
<dbReference type="EMBL" id="UWPJ01000014">
    <property type="protein sequence ID" value="VCU69521.1"/>
    <property type="molecule type" value="Genomic_DNA"/>
</dbReference>
<dbReference type="RefSeq" id="WP_124078953.1">
    <property type="nucleotide sequence ID" value="NZ_UWPJ01000014.1"/>
</dbReference>
<evidence type="ECO:0000259" key="10">
    <source>
        <dbReference type="Pfam" id="PF08501"/>
    </source>
</evidence>
<dbReference type="AlphaFoldDB" id="A0A3P4B0Z8"/>
<evidence type="ECO:0000259" key="9">
    <source>
        <dbReference type="Pfam" id="PF01488"/>
    </source>
</evidence>
<dbReference type="Pfam" id="PF01488">
    <property type="entry name" value="Shikimate_DH"/>
    <property type="match status" value="1"/>
</dbReference>
<proteinExistence type="inferred from homology"/>
<dbReference type="FunFam" id="3.40.50.10860:FF:000006">
    <property type="entry name" value="Shikimate dehydrogenase (NADP(+))"/>
    <property type="match status" value="1"/>
</dbReference>
<feature type="binding site" evidence="8">
    <location>
        <begin position="18"/>
        <end position="20"/>
    </location>
    <ligand>
        <name>shikimate</name>
        <dbReference type="ChEBI" id="CHEBI:36208"/>
    </ligand>
</feature>
<organism evidence="12 13">
    <name type="scientific">Pigmentiphaga humi</name>
    <dbReference type="NCBI Taxonomy" id="2478468"/>
    <lineage>
        <taxon>Bacteria</taxon>
        <taxon>Pseudomonadati</taxon>
        <taxon>Pseudomonadota</taxon>
        <taxon>Betaproteobacteria</taxon>
        <taxon>Burkholderiales</taxon>
        <taxon>Alcaligenaceae</taxon>
        <taxon>Pigmentiphaga</taxon>
    </lineage>
</organism>
<name>A0A3P4B0Z8_9BURK</name>
<keyword evidence="6 8" id="KW-0057">Aromatic amino acid biosynthesis</keyword>
<feature type="binding site" evidence="8">
    <location>
        <position position="244"/>
    </location>
    <ligand>
        <name>NADP(+)</name>
        <dbReference type="ChEBI" id="CHEBI:58349"/>
    </ligand>
</feature>
<evidence type="ECO:0000256" key="1">
    <source>
        <dbReference type="ARBA" id="ARBA00004871"/>
    </source>
</evidence>
<feature type="binding site" evidence="8">
    <location>
        <position position="251"/>
    </location>
    <ligand>
        <name>shikimate</name>
        <dbReference type="ChEBI" id="CHEBI:36208"/>
    </ligand>
</feature>
<dbReference type="GO" id="GO:0009073">
    <property type="term" value="P:aromatic amino acid family biosynthetic process"/>
    <property type="evidence" value="ECO:0007669"/>
    <property type="project" value="UniProtKB-KW"/>
</dbReference>
<dbReference type="PANTHER" id="PTHR21089:SF1">
    <property type="entry name" value="BIFUNCTIONAL 3-DEHYDROQUINATE DEHYDRATASE_SHIKIMATE DEHYDROGENASE, CHLOROPLASTIC"/>
    <property type="match status" value="1"/>
</dbReference>
<comment type="caution">
    <text evidence="8">Lacks conserved residue(s) required for the propagation of feature annotation.</text>
</comment>
<keyword evidence="5 8" id="KW-0560">Oxidoreductase</keyword>
<feature type="binding site" evidence="8">
    <location>
        <position position="91"/>
    </location>
    <ligand>
        <name>shikimate</name>
        <dbReference type="ChEBI" id="CHEBI:36208"/>
    </ligand>
</feature>
<comment type="subunit">
    <text evidence="8">Homodimer.</text>
</comment>
<protein>
    <recommendedName>
        <fullName evidence="2 8">Shikimate dehydrogenase (NADP(+))</fullName>
        <shortName evidence="8">SDH</shortName>
        <ecNumber evidence="2 8">1.1.1.25</ecNumber>
    </recommendedName>
</protein>
<evidence type="ECO:0000259" key="11">
    <source>
        <dbReference type="Pfam" id="PF18317"/>
    </source>
</evidence>
<dbReference type="Gene3D" id="3.40.50.10860">
    <property type="entry name" value="Leucine Dehydrogenase, chain A, domain 1"/>
    <property type="match status" value="1"/>
</dbReference>
<accession>A0A3P4B0Z8</accession>
<dbReference type="InterPro" id="IPR022893">
    <property type="entry name" value="Shikimate_DH_fam"/>
</dbReference>
<dbReference type="InterPro" id="IPR006151">
    <property type="entry name" value="Shikm_DH/Glu-tRNA_Rdtase"/>
</dbReference>
<dbReference type="SUPFAM" id="SSF51735">
    <property type="entry name" value="NAD(P)-binding Rossmann-fold domains"/>
    <property type="match status" value="1"/>
</dbReference>
<keyword evidence="3 8" id="KW-0028">Amino-acid biosynthesis</keyword>
<keyword evidence="13" id="KW-1185">Reference proteome</keyword>
<dbReference type="Gene3D" id="3.40.50.720">
    <property type="entry name" value="NAD(P)-binding Rossmann-like Domain"/>
    <property type="match status" value="1"/>
</dbReference>
<feature type="binding site" evidence="8">
    <location>
        <position position="65"/>
    </location>
    <ligand>
        <name>shikimate</name>
        <dbReference type="ChEBI" id="CHEBI:36208"/>
    </ligand>
</feature>
<comment type="catalytic activity">
    <reaction evidence="7 8">
        <text>shikimate + NADP(+) = 3-dehydroshikimate + NADPH + H(+)</text>
        <dbReference type="Rhea" id="RHEA:17737"/>
        <dbReference type="ChEBI" id="CHEBI:15378"/>
        <dbReference type="ChEBI" id="CHEBI:16630"/>
        <dbReference type="ChEBI" id="CHEBI:36208"/>
        <dbReference type="ChEBI" id="CHEBI:57783"/>
        <dbReference type="ChEBI" id="CHEBI:58349"/>
        <dbReference type="EC" id="1.1.1.25"/>
    </reaction>
</comment>
<dbReference type="InterPro" id="IPR046346">
    <property type="entry name" value="Aminoacid_DH-like_N_sf"/>
</dbReference>
<feature type="binding site" evidence="8">
    <location>
        <position position="223"/>
    </location>
    <ligand>
        <name>shikimate</name>
        <dbReference type="ChEBI" id="CHEBI:36208"/>
    </ligand>
</feature>
<dbReference type="CDD" id="cd01065">
    <property type="entry name" value="NAD_bind_Shikimate_DH"/>
    <property type="match status" value="1"/>
</dbReference>
<dbReference type="InterPro" id="IPR041121">
    <property type="entry name" value="SDH_C"/>
</dbReference>
<evidence type="ECO:0000256" key="7">
    <source>
        <dbReference type="ARBA" id="ARBA00049442"/>
    </source>
</evidence>
<gene>
    <name evidence="8 12" type="primary">aroE</name>
    <name evidence="12" type="ORF">PIGHUM_01584</name>
</gene>
<evidence type="ECO:0000256" key="2">
    <source>
        <dbReference type="ARBA" id="ARBA00012962"/>
    </source>
</evidence>
<dbReference type="InterPro" id="IPR013708">
    <property type="entry name" value="Shikimate_DH-bd_N"/>
</dbReference>
<evidence type="ECO:0000313" key="13">
    <source>
        <dbReference type="Proteomes" id="UP000277294"/>
    </source>
</evidence>
<evidence type="ECO:0000256" key="8">
    <source>
        <dbReference type="HAMAP-Rule" id="MF_00222"/>
    </source>
</evidence>
<dbReference type="EC" id="1.1.1.25" evidence="2 8"/>
<sequence>MSSTRSRYAVFGNPVGHSKSPWIHARFAAQTGQQLSYEAICAPVDGFPGAVRAFFENGGAGANVTVPFKLQAYELAAADLSPRARAAGAVNTLWLDAAGLLHGCNTDGVGLVADLRRLDAPLAGARVLVAGAGGAARGILLPLIEAGCRSLHIANRTPERARELAAAFGQHDVPVHGGGYAELPAGHGWDLVLNATASSLEDAAPPLPAGAYAPGALAYDLMYGARPTRFMRQAGEAGARTADGLGMLVAQAAESFFIWRGVRPDAAPVLAELRSTF</sequence>
<dbReference type="NCBIfam" id="NF001310">
    <property type="entry name" value="PRK00258.1-2"/>
    <property type="match status" value="1"/>
</dbReference>
<reference evidence="12 13" key="1">
    <citation type="submission" date="2018-10" db="EMBL/GenBank/DDBJ databases">
        <authorList>
            <person name="Criscuolo A."/>
        </authorList>
    </citation>
    <scope>NUCLEOTIDE SEQUENCE [LARGE SCALE GENOMIC DNA]</scope>
    <source>
        <strain evidence="12">DnA1</strain>
    </source>
</reference>
<dbReference type="GO" id="GO:0019632">
    <property type="term" value="P:shikimate metabolic process"/>
    <property type="evidence" value="ECO:0007669"/>
    <property type="project" value="InterPro"/>
</dbReference>